<reference evidence="2" key="2">
    <citation type="submission" date="2021-04" db="EMBL/GenBank/DDBJ databases">
        <authorList>
            <person name="Podell S."/>
        </authorList>
    </citation>
    <scope>NUCLEOTIDE SEQUENCE</scope>
    <source>
        <strain evidence="2">Hildebrandi</strain>
    </source>
</reference>
<evidence type="ECO:0000256" key="1">
    <source>
        <dbReference type="SAM" id="MobiDB-lite"/>
    </source>
</evidence>
<reference evidence="2" key="1">
    <citation type="journal article" date="2021" name="Sci. Rep.">
        <title>Diploid genomic architecture of Nitzschia inconspicua, an elite biomass production diatom.</title>
        <authorList>
            <person name="Oliver A."/>
            <person name="Podell S."/>
            <person name="Pinowska A."/>
            <person name="Traller J.C."/>
            <person name="Smith S.R."/>
            <person name="McClure R."/>
            <person name="Beliaev A."/>
            <person name="Bohutskyi P."/>
            <person name="Hill E.A."/>
            <person name="Rabines A."/>
            <person name="Zheng H."/>
            <person name="Allen L.Z."/>
            <person name="Kuo A."/>
            <person name="Grigoriev I.V."/>
            <person name="Allen A.E."/>
            <person name="Hazlebeck D."/>
            <person name="Allen E.E."/>
        </authorList>
    </citation>
    <scope>NUCLEOTIDE SEQUENCE</scope>
    <source>
        <strain evidence="2">Hildebrandi</strain>
    </source>
</reference>
<protein>
    <submittedName>
        <fullName evidence="2">Uncharacterized protein</fullName>
    </submittedName>
</protein>
<gene>
    <name evidence="2" type="ORF">IV203_031285</name>
</gene>
<dbReference type="Proteomes" id="UP000693970">
    <property type="component" value="Unassembled WGS sequence"/>
</dbReference>
<feature type="compositionally biased region" description="Basic and acidic residues" evidence="1">
    <location>
        <begin position="1"/>
        <end position="14"/>
    </location>
</feature>
<proteinExistence type="predicted"/>
<evidence type="ECO:0000313" key="2">
    <source>
        <dbReference type="EMBL" id="KAG7368542.1"/>
    </source>
</evidence>
<dbReference type="EMBL" id="JAGRRH010000006">
    <property type="protein sequence ID" value="KAG7368542.1"/>
    <property type="molecule type" value="Genomic_DNA"/>
</dbReference>
<feature type="region of interest" description="Disordered" evidence="1">
    <location>
        <begin position="1"/>
        <end position="29"/>
    </location>
</feature>
<keyword evidence="3" id="KW-1185">Reference proteome</keyword>
<feature type="region of interest" description="Disordered" evidence="1">
    <location>
        <begin position="101"/>
        <end position="122"/>
    </location>
</feature>
<comment type="caution">
    <text evidence="2">The sequence shown here is derived from an EMBL/GenBank/DDBJ whole genome shotgun (WGS) entry which is preliminary data.</text>
</comment>
<accession>A0A9K3LUY3</accession>
<dbReference type="AlphaFoldDB" id="A0A9K3LUY3"/>
<name>A0A9K3LUY3_9STRA</name>
<organism evidence="2 3">
    <name type="scientific">Nitzschia inconspicua</name>
    <dbReference type="NCBI Taxonomy" id="303405"/>
    <lineage>
        <taxon>Eukaryota</taxon>
        <taxon>Sar</taxon>
        <taxon>Stramenopiles</taxon>
        <taxon>Ochrophyta</taxon>
        <taxon>Bacillariophyta</taxon>
        <taxon>Bacillariophyceae</taxon>
        <taxon>Bacillariophycidae</taxon>
        <taxon>Bacillariales</taxon>
        <taxon>Bacillariaceae</taxon>
        <taxon>Nitzschia</taxon>
    </lineage>
</organism>
<evidence type="ECO:0000313" key="3">
    <source>
        <dbReference type="Proteomes" id="UP000693970"/>
    </source>
</evidence>
<sequence length="122" mass="13961">MEKTMTTRPSDARKGPPPTEHSGPLLPQAQVIPPSSATYFHPTVDDHFRRETDVVRNHENWLETYEPMIIRNAENRKTTLDGRLRPIDEVFRLIRTAPSSIPTAMRTSRQRTSGLTTRPINT</sequence>